<evidence type="ECO:0000313" key="4">
    <source>
        <dbReference type="Proteomes" id="UP000558488"/>
    </source>
</evidence>
<keyword evidence="2" id="KW-0812">Transmembrane</keyword>
<feature type="transmembrane region" description="Helical" evidence="2">
    <location>
        <begin position="460"/>
        <end position="480"/>
    </location>
</feature>
<sequence length="535" mass="59309">MSQKSQPGQQGSQSNDLREDPDNAAQDEEASGPLPRPNRLSVQEPQSILHSRPVSILEPPPVSHARQVSIQEPLPVSHARQVSVQEPLPVSHARQVSVQEPLPVVYARRVSVQESLPMVYARRVSIQEHLPSVRTRRVSIQETPALALARRVSIQEHLPSVRTRRVSIQETPALALARRVSIQEPPPVLHDRRVSIQEPPPTLRPRRPSAQELVARDSTLRDSIRGAPLVGSIIQKIAYSSQNSQDTLAVPRYQGLKGPNRASVDVPPSITYSPEPSMESMESILWSSQEELKTSLYNLQFSKNAPDSDSSMLPGSPAEACSARFLEAGKRKYSQLPLGTKMLHEAKKISRQLSLALSVLGMMIIGLITLGQPWVHFQVPLEPPGGPADPPPRTMPINTIFFVRCSDISCPHEQDYKAYLLDSAWAFLFISSFTSFCLFLILINITFFSGSSVSLLDFSNIILSNLTGTSMVLGVLFYLLQAHEFLQEGMTYSLGHSFYLAWIGIFSFMTIGLSRDGAWVWTGFRDIDGDCLGRS</sequence>
<dbReference type="Proteomes" id="UP000558488">
    <property type="component" value="Unassembled WGS sequence"/>
</dbReference>
<feature type="transmembrane region" description="Helical" evidence="2">
    <location>
        <begin position="353"/>
        <end position="375"/>
    </location>
</feature>
<evidence type="ECO:0000256" key="1">
    <source>
        <dbReference type="SAM" id="MobiDB-lite"/>
    </source>
</evidence>
<dbReference type="AlphaFoldDB" id="A0A7J7QUC8"/>
<keyword evidence="2" id="KW-1133">Transmembrane helix</keyword>
<gene>
    <name evidence="3" type="ORF">mPipKuh1_008455</name>
</gene>
<proteinExistence type="predicted"/>
<name>A0A7J7QUC8_PIPKU</name>
<accession>A0A7J7QUC8</accession>
<keyword evidence="2" id="KW-0472">Membrane</keyword>
<feature type="transmembrane region" description="Helical" evidence="2">
    <location>
        <begin position="492"/>
        <end position="513"/>
    </location>
</feature>
<feature type="compositionally biased region" description="Low complexity" evidence="1">
    <location>
        <begin position="1"/>
        <end position="14"/>
    </location>
</feature>
<comment type="caution">
    <text evidence="3">The sequence shown here is derived from an EMBL/GenBank/DDBJ whole genome shotgun (WGS) entry which is preliminary data.</text>
</comment>
<organism evidence="3 4">
    <name type="scientific">Pipistrellus kuhlii</name>
    <name type="common">Kuhl's pipistrelle</name>
    <dbReference type="NCBI Taxonomy" id="59472"/>
    <lineage>
        <taxon>Eukaryota</taxon>
        <taxon>Metazoa</taxon>
        <taxon>Chordata</taxon>
        <taxon>Craniata</taxon>
        <taxon>Vertebrata</taxon>
        <taxon>Euteleostomi</taxon>
        <taxon>Mammalia</taxon>
        <taxon>Eutheria</taxon>
        <taxon>Laurasiatheria</taxon>
        <taxon>Chiroptera</taxon>
        <taxon>Yangochiroptera</taxon>
        <taxon>Vespertilionidae</taxon>
        <taxon>Pipistrellus</taxon>
    </lineage>
</organism>
<evidence type="ECO:0000256" key="2">
    <source>
        <dbReference type="SAM" id="Phobius"/>
    </source>
</evidence>
<evidence type="ECO:0000313" key="3">
    <source>
        <dbReference type="EMBL" id="KAF6267429.1"/>
    </source>
</evidence>
<protein>
    <submittedName>
        <fullName evidence="3">Uncharacterized protein</fullName>
    </submittedName>
</protein>
<keyword evidence="4" id="KW-1185">Reference proteome</keyword>
<feature type="transmembrane region" description="Helical" evidence="2">
    <location>
        <begin position="424"/>
        <end position="448"/>
    </location>
</feature>
<dbReference type="EMBL" id="JACAGB010000145">
    <property type="protein sequence ID" value="KAF6267429.1"/>
    <property type="molecule type" value="Genomic_DNA"/>
</dbReference>
<feature type="region of interest" description="Disordered" evidence="1">
    <location>
        <begin position="1"/>
        <end position="45"/>
    </location>
</feature>
<reference evidence="3 4" key="1">
    <citation type="journal article" date="2020" name="Nature">
        <title>Six reference-quality genomes reveal evolution of bat adaptations.</title>
        <authorList>
            <person name="Jebb D."/>
            <person name="Huang Z."/>
            <person name="Pippel M."/>
            <person name="Hughes G.M."/>
            <person name="Lavrichenko K."/>
            <person name="Devanna P."/>
            <person name="Winkler S."/>
            <person name="Jermiin L.S."/>
            <person name="Skirmuntt E.C."/>
            <person name="Katzourakis A."/>
            <person name="Burkitt-Gray L."/>
            <person name="Ray D.A."/>
            <person name="Sullivan K.A.M."/>
            <person name="Roscito J.G."/>
            <person name="Kirilenko B.M."/>
            <person name="Davalos L.M."/>
            <person name="Corthals A.P."/>
            <person name="Power M.L."/>
            <person name="Jones G."/>
            <person name="Ransome R.D."/>
            <person name="Dechmann D.K.N."/>
            <person name="Locatelli A.G."/>
            <person name="Puechmaille S.J."/>
            <person name="Fedrigo O."/>
            <person name="Jarvis E.D."/>
            <person name="Hiller M."/>
            <person name="Vernes S.C."/>
            <person name="Myers E.W."/>
            <person name="Teeling E.C."/>
        </authorList>
    </citation>
    <scope>NUCLEOTIDE SEQUENCE [LARGE SCALE GENOMIC DNA]</scope>
    <source>
        <strain evidence="3">MPipKuh1</strain>
        <tissue evidence="3">Flight muscle</tissue>
    </source>
</reference>